<dbReference type="Proteomes" id="UP001239111">
    <property type="component" value="Chromosome 2"/>
</dbReference>
<sequence>GSQREIGYFGPWRQCIYLLYEREKCGQGVSRLKVLWTVWVSGLAALAASILLGIIVILAILQLAMASSAKRVVLSYSTAITGKVALATLTTCLAVVAACLFATQTDDRDNSFVVTRGEGFYMQVASIVLNFGVLVSAVHEGIYARRGGDPTKLNRSAYEARGATINNPGYRESRHSSNGGSISMTDASGKPYASSVSPSGNGSMASVATSGISVVSSASPLRSSLKKPKPLGIQNPGFATNSPTLQRNGSQKKVRIQTHSTEV</sequence>
<accession>A0ACC2P8P0</accession>
<comment type="caution">
    <text evidence="1">The sequence shown here is derived from an EMBL/GenBank/DDBJ whole genome shotgun (WGS) entry which is preliminary data.</text>
</comment>
<dbReference type="EMBL" id="CM056742">
    <property type="protein sequence ID" value="KAJ8678979.1"/>
    <property type="molecule type" value="Genomic_DNA"/>
</dbReference>
<protein>
    <submittedName>
        <fullName evidence="1">Uncharacterized protein</fullName>
    </submittedName>
</protein>
<feature type="non-terminal residue" evidence="1">
    <location>
        <position position="1"/>
    </location>
</feature>
<evidence type="ECO:0000313" key="1">
    <source>
        <dbReference type="EMBL" id="KAJ8678979.1"/>
    </source>
</evidence>
<reference evidence="1" key="1">
    <citation type="submission" date="2023-04" db="EMBL/GenBank/DDBJ databases">
        <title>A chromosome-level genome assembly of the parasitoid wasp Eretmocerus hayati.</title>
        <authorList>
            <person name="Zhong Y."/>
            <person name="Liu S."/>
            <person name="Liu Y."/>
        </authorList>
    </citation>
    <scope>NUCLEOTIDE SEQUENCE</scope>
    <source>
        <strain evidence="1">ZJU_SS_LIU_2023</strain>
    </source>
</reference>
<gene>
    <name evidence="1" type="ORF">QAD02_014766</name>
</gene>
<organism evidence="1 2">
    <name type="scientific">Eretmocerus hayati</name>
    <dbReference type="NCBI Taxonomy" id="131215"/>
    <lineage>
        <taxon>Eukaryota</taxon>
        <taxon>Metazoa</taxon>
        <taxon>Ecdysozoa</taxon>
        <taxon>Arthropoda</taxon>
        <taxon>Hexapoda</taxon>
        <taxon>Insecta</taxon>
        <taxon>Pterygota</taxon>
        <taxon>Neoptera</taxon>
        <taxon>Endopterygota</taxon>
        <taxon>Hymenoptera</taxon>
        <taxon>Apocrita</taxon>
        <taxon>Proctotrupomorpha</taxon>
        <taxon>Chalcidoidea</taxon>
        <taxon>Aphelinidae</taxon>
        <taxon>Aphelininae</taxon>
        <taxon>Eretmocerus</taxon>
    </lineage>
</organism>
<proteinExistence type="predicted"/>
<name>A0ACC2P8P0_9HYME</name>
<evidence type="ECO:0000313" key="2">
    <source>
        <dbReference type="Proteomes" id="UP001239111"/>
    </source>
</evidence>
<keyword evidence="2" id="KW-1185">Reference proteome</keyword>